<organism evidence="11 12">
    <name type="scientific">Martelella alba</name>
    <dbReference type="NCBI Taxonomy" id="2590451"/>
    <lineage>
        <taxon>Bacteria</taxon>
        <taxon>Pseudomonadati</taxon>
        <taxon>Pseudomonadota</taxon>
        <taxon>Alphaproteobacteria</taxon>
        <taxon>Hyphomicrobiales</taxon>
        <taxon>Aurantimonadaceae</taxon>
        <taxon>Martelella</taxon>
    </lineage>
</organism>
<dbReference type="PANTHER" id="PTHR24221">
    <property type="entry name" value="ATP-BINDING CASSETTE SUB-FAMILY B"/>
    <property type="match status" value="1"/>
</dbReference>
<feature type="transmembrane region" description="Helical" evidence="8">
    <location>
        <begin position="254"/>
        <end position="271"/>
    </location>
</feature>
<reference evidence="11 12" key="1">
    <citation type="submission" date="2019-06" db="EMBL/GenBank/DDBJ databases">
        <authorList>
            <person name="Li M."/>
        </authorList>
    </citation>
    <scope>NUCLEOTIDE SEQUENCE [LARGE SCALE GENOMIC DNA]</scope>
    <source>
        <strain evidence="11 12">BGMRC2036</strain>
    </source>
</reference>
<evidence type="ECO:0000256" key="5">
    <source>
        <dbReference type="ARBA" id="ARBA00022840"/>
    </source>
</evidence>
<sequence>MGGQGQPDVDHAVEPKTLIASLRARPSAFWGVLLFSGMANLLMLTGPVFMLLVYDRVLVTRSIPTLVAIGLIATGLYIAFGLISYARGRVLARLADALETEVAPALFRVEIADSFSGVRSGRYPLSDLSTVRRFLPSSTATALFDLPFVPLFLGLLAILHWSLGLAGLIGAVIVICLALINIRLTRAGVEQATLRGAGATVVLEEARRSSEAITALGMVPNLLARWTSARDGVIGADYHAGNVGARISAISRSFRLFLQSTMLALGAILVINDQASGGVMVSASILLGRALAPIDQSVAGWRTIEALRGAWRRIDTALARQMPRRGNVDLPAPKGHVSVEELVVIPPGEVKPVLQGVGFTLAPGEGLGILGPSASGKSSLARLLVGLWFPASGTVRLDGATLDQWDPDRLGRHIGYLPQDVELIGGTVRDCICRHAEDASDGDVIAAAKAADAHELILRLKNGYMTRLGPGGARLSAGQRQRIGLARALFGNPALLVLDEPNANLDQDGDAALTEAIRRARQRGAAVVVITHRATALAAVDTVLVLKEGRMVAKGPKEAIMRQMLRGKAAPAAIPGNDESIRA</sequence>
<dbReference type="PANTHER" id="PTHR24221:SF248">
    <property type="entry name" value="ABC TRANSPORTER TRANSMEMBRANE REGION"/>
    <property type="match status" value="1"/>
</dbReference>
<gene>
    <name evidence="11" type="ORF">FJU08_07615</name>
</gene>
<dbReference type="GO" id="GO:0016887">
    <property type="term" value="F:ATP hydrolysis activity"/>
    <property type="evidence" value="ECO:0007669"/>
    <property type="project" value="InterPro"/>
</dbReference>
<keyword evidence="6 8" id="KW-1133">Transmembrane helix</keyword>
<dbReference type="InterPro" id="IPR003593">
    <property type="entry name" value="AAA+_ATPase"/>
</dbReference>
<dbReference type="InterPro" id="IPR039421">
    <property type="entry name" value="Type_1_exporter"/>
</dbReference>
<dbReference type="GO" id="GO:0005524">
    <property type="term" value="F:ATP binding"/>
    <property type="evidence" value="ECO:0007669"/>
    <property type="project" value="UniProtKB-KW"/>
</dbReference>
<accession>A0A506UGY2</accession>
<feature type="transmembrane region" description="Helical" evidence="8">
    <location>
        <begin position="151"/>
        <end position="180"/>
    </location>
</feature>
<dbReference type="GO" id="GO:0030253">
    <property type="term" value="P:protein secretion by the type I secretion system"/>
    <property type="evidence" value="ECO:0007669"/>
    <property type="project" value="InterPro"/>
</dbReference>
<dbReference type="InterPro" id="IPR003439">
    <property type="entry name" value="ABC_transporter-like_ATP-bd"/>
</dbReference>
<evidence type="ECO:0000256" key="1">
    <source>
        <dbReference type="ARBA" id="ARBA00004651"/>
    </source>
</evidence>
<dbReference type="GO" id="GO:0034040">
    <property type="term" value="F:ATPase-coupled lipid transmembrane transporter activity"/>
    <property type="evidence" value="ECO:0007669"/>
    <property type="project" value="TreeGrafter"/>
</dbReference>
<dbReference type="Pfam" id="PF00664">
    <property type="entry name" value="ABC_membrane"/>
    <property type="match status" value="1"/>
</dbReference>
<dbReference type="GO" id="GO:0030256">
    <property type="term" value="C:type I protein secretion system complex"/>
    <property type="evidence" value="ECO:0007669"/>
    <property type="project" value="InterPro"/>
</dbReference>
<dbReference type="Gene3D" id="1.20.1560.10">
    <property type="entry name" value="ABC transporter type 1, transmembrane domain"/>
    <property type="match status" value="1"/>
</dbReference>
<evidence type="ECO:0000256" key="4">
    <source>
        <dbReference type="ARBA" id="ARBA00022741"/>
    </source>
</evidence>
<keyword evidence="12" id="KW-1185">Reference proteome</keyword>
<dbReference type="NCBIfam" id="TIGR01842">
    <property type="entry name" value="type_I_sec_PrtD"/>
    <property type="match status" value="1"/>
</dbReference>
<evidence type="ECO:0000256" key="2">
    <source>
        <dbReference type="ARBA" id="ARBA00005417"/>
    </source>
</evidence>
<name>A0A506UGY2_9HYPH</name>
<evidence type="ECO:0000313" key="11">
    <source>
        <dbReference type="EMBL" id="TPW31607.1"/>
    </source>
</evidence>
<dbReference type="SMART" id="SM00382">
    <property type="entry name" value="AAA"/>
    <property type="match status" value="1"/>
</dbReference>
<keyword evidence="3 8" id="KW-0812">Transmembrane</keyword>
<evidence type="ECO:0000256" key="7">
    <source>
        <dbReference type="ARBA" id="ARBA00023136"/>
    </source>
</evidence>
<dbReference type="PROSITE" id="PS50893">
    <property type="entry name" value="ABC_TRANSPORTER_2"/>
    <property type="match status" value="1"/>
</dbReference>
<dbReference type="PROSITE" id="PS00211">
    <property type="entry name" value="ABC_TRANSPORTER_1"/>
    <property type="match status" value="1"/>
</dbReference>
<evidence type="ECO:0000259" key="10">
    <source>
        <dbReference type="PROSITE" id="PS50929"/>
    </source>
</evidence>
<evidence type="ECO:0000313" key="12">
    <source>
        <dbReference type="Proteomes" id="UP000318801"/>
    </source>
</evidence>
<dbReference type="InterPro" id="IPR027417">
    <property type="entry name" value="P-loop_NTPase"/>
</dbReference>
<evidence type="ECO:0000259" key="9">
    <source>
        <dbReference type="PROSITE" id="PS50893"/>
    </source>
</evidence>
<dbReference type="AlphaFoldDB" id="A0A506UGY2"/>
<feature type="transmembrane region" description="Helical" evidence="8">
    <location>
        <begin position="28"/>
        <end position="54"/>
    </location>
</feature>
<keyword evidence="7 8" id="KW-0472">Membrane</keyword>
<dbReference type="OrthoDB" id="9808328at2"/>
<dbReference type="SUPFAM" id="SSF52540">
    <property type="entry name" value="P-loop containing nucleoside triphosphate hydrolases"/>
    <property type="match status" value="1"/>
</dbReference>
<comment type="subcellular location">
    <subcellularLocation>
        <location evidence="1">Cell membrane</location>
        <topology evidence="1">Multi-pass membrane protein</topology>
    </subcellularLocation>
</comment>
<dbReference type="InterPro" id="IPR010128">
    <property type="entry name" value="ATPase_T1SS_PrtD-like"/>
</dbReference>
<feature type="domain" description="ABC transporter" evidence="9">
    <location>
        <begin position="337"/>
        <end position="573"/>
    </location>
</feature>
<evidence type="ECO:0000256" key="6">
    <source>
        <dbReference type="ARBA" id="ARBA00022989"/>
    </source>
</evidence>
<dbReference type="InterPro" id="IPR036640">
    <property type="entry name" value="ABC1_TM_sf"/>
</dbReference>
<evidence type="ECO:0000256" key="3">
    <source>
        <dbReference type="ARBA" id="ARBA00022692"/>
    </source>
</evidence>
<dbReference type="GO" id="GO:0005886">
    <property type="term" value="C:plasma membrane"/>
    <property type="evidence" value="ECO:0007669"/>
    <property type="project" value="UniProtKB-SubCell"/>
</dbReference>
<comment type="similarity">
    <text evidence="2">Belongs to the ABC transporter superfamily.</text>
</comment>
<keyword evidence="4" id="KW-0547">Nucleotide-binding</keyword>
<dbReference type="Pfam" id="PF00005">
    <property type="entry name" value="ABC_tran"/>
    <property type="match status" value="1"/>
</dbReference>
<comment type="caution">
    <text evidence="11">The sequence shown here is derived from an EMBL/GenBank/DDBJ whole genome shotgun (WGS) entry which is preliminary data.</text>
</comment>
<dbReference type="InterPro" id="IPR011527">
    <property type="entry name" value="ABC1_TM_dom"/>
</dbReference>
<dbReference type="PROSITE" id="PS50929">
    <property type="entry name" value="ABC_TM1F"/>
    <property type="match status" value="1"/>
</dbReference>
<evidence type="ECO:0000256" key="8">
    <source>
        <dbReference type="SAM" id="Phobius"/>
    </source>
</evidence>
<feature type="domain" description="ABC transmembrane type-1" evidence="10">
    <location>
        <begin position="30"/>
        <end position="306"/>
    </location>
</feature>
<feature type="transmembrane region" description="Helical" evidence="8">
    <location>
        <begin position="66"/>
        <end position="86"/>
    </location>
</feature>
<dbReference type="GO" id="GO:0140359">
    <property type="term" value="F:ABC-type transporter activity"/>
    <property type="evidence" value="ECO:0007669"/>
    <property type="project" value="InterPro"/>
</dbReference>
<dbReference type="Proteomes" id="UP000318801">
    <property type="component" value="Unassembled WGS sequence"/>
</dbReference>
<proteinExistence type="inferred from homology"/>
<keyword evidence="5" id="KW-0067">ATP-binding</keyword>
<protein>
    <submittedName>
        <fullName evidence="11">Type I secretion system permease/ATPase</fullName>
    </submittedName>
</protein>
<dbReference type="InterPro" id="IPR017871">
    <property type="entry name" value="ABC_transporter-like_CS"/>
</dbReference>
<dbReference type="SUPFAM" id="SSF90123">
    <property type="entry name" value="ABC transporter transmembrane region"/>
    <property type="match status" value="1"/>
</dbReference>
<dbReference type="EMBL" id="VHLG01000003">
    <property type="protein sequence ID" value="TPW31607.1"/>
    <property type="molecule type" value="Genomic_DNA"/>
</dbReference>
<dbReference type="Gene3D" id="3.40.50.300">
    <property type="entry name" value="P-loop containing nucleotide triphosphate hydrolases"/>
    <property type="match status" value="1"/>
</dbReference>